<organism evidence="1 2">
    <name type="scientific">Naganishia cerealis</name>
    <dbReference type="NCBI Taxonomy" id="610337"/>
    <lineage>
        <taxon>Eukaryota</taxon>
        <taxon>Fungi</taxon>
        <taxon>Dikarya</taxon>
        <taxon>Basidiomycota</taxon>
        <taxon>Agaricomycotina</taxon>
        <taxon>Tremellomycetes</taxon>
        <taxon>Filobasidiales</taxon>
        <taxon>Filobasidiaceae</taxon>
        <taxon>Naganishia</taxon>
    </lineage>
</organism>
<comment type="caution">
    <text evidence="1">The sequence shown here is derived from an EMBL/GenBank/DDBJ whole genome shotgun (WGS) entry which is preliminary data.</text>
</comment>
<reference evidence="1" key="1">
    <citation type="submission" date="2023-04" db="EMBL/GenBank/DDBJ databases">
        <title>Draft Genome sequencing of Naganishia species isolated from polar environments using Oxford Nanopore Technology.</title>
        <authorList>
            <person name="Leo P."/>
            <person name="Venkateswaran K."/>
        </authorList>
    </citation>
    <scope>NUCLEOTIDE SEQUENCE</scope>
    <source>
        <strain evidence="1">MNA-CCFEE 5261</strain>
    </source>
</reference>
<protein>
    <submittedName>
        <fullName evidence="1">Uncharacterized protein</fullName>
    </submittedName>
</protein>
<evidence type="ECO:0000313" key="2">
    <source>
        <dbReference type="Proteomes" id="UP001241377"/>
    </source>
</evidence>
<dbReference type="Proteomes" id="UP001241377">
    <property type="component" value="Unassembled WGS sequence"/>
</dbReference>
<accession>A0ACC2W0H7</accession>
<evidence type="ECO:0000313" key="1">
    <source>
        <dbReference type="EMBL" id="KAJ9105188.1"/>
    </source>
</evidence>
<name>A0ACC2W0H7_9TREE</name>
<dbReference type="EMBL" id="JASBWR010000035">
    <property type="protein sequence ID" value="KAJ9105188.1"/>
    <property type="molecule type" value="Genomic_DNA"/>
</dbReference>
<keyword evidence="2" id="KW-1185">Reference proteome</keyword>
<sequence length="136" mass="15136">MSYNQPRASMASHIPPSLAHIEGIDQLTPTQVRLLEKQQEYHGLVELKKASLNMLEKMEDLARMSSVMADGGEAIGSVLRNWPHVFSILNLFPAVQAPKPNNVQEDDEPDAKAESIPPLVRIPFTQMADAQPERPQ</sequence>
<gene>
    <name evidence="1" type="ORF">QFC19_003648</name>
</gene>
<proteinExistence type="predicted"/>